<protein>
    <submittedName>
        <fullName evidence="3">Transmembrane protein, putative</fullName>
    </submittedName>
</protein>
<proteinExistence type="predicted"/>
<keyword evidence="1 3" id="KW-0812">Transmembrane</keyword>
<dbReference type="EMBL" id="GG662587">
    <property type="protein sequence ID" value="EAR85187.1"/>
    <property type="molecule type" value="Genomic_DNA"/>
</dbReference>
<keyword evidence="2" id="KW-0732">Signal</keyword>
<keyword evidence="1" id="KW-0472">Membrane</keyword>
<gene>
    <name evidence="3" type="ORF">TTHERM_00486380</name>
</gene>
<evidence type="ECO:0000313" key="3">
    <source>
        <dbReference type="EMBL" id="EAR85187.1"/>
    </source>
</evidence>
<name>I7MGI1_TETTS</name>
<dbReference type="HOGENOM" id="CLU_430557_0_0_1"/>
<feature type="chain" id="PRO_5003712345" evidence="2">
    <location>
        <begin position="24"/>
        <end position="636"/>
    </location>
</feature>
<evidence type="ECO:0000256" key="1">
    <source>
        <dbReference type="SAM" id="Phobius"/>
    </source>
</evidence>
<dbReference type="OMA" id="ILFQYAN"/>
<dbReference type="KEGG" id="tet:TTHERM_00486380"/>
<keyword evidence="1" id="KW-1133">Transmembrane helix</keyword>
<reference evidence="4" key="1">
    <citation type="journal article" date="2006" name="PLoS Biol.">
        <title>Macronuclear genome sequence of the ciliate Tetrahymena thermophila, a model eukaryote.</title>
        <authorList>
            <person name="Eisen J.A."/>
            <person name="Coyne R.S."/>
            <person name="Wu M."/>
            <person name="Wu D."/>
            <person name="Thiagarajan M."/>
            <person name="Wortman J.R."/>
            <person name="Badger J.H."/>
            <person name="Ren Q."/>
            <person name="Amedeo P."/>
            <person name="Jones K.M."/>
            <person name="Tallon L.J."/>
            <person name="Delcher A.L."/>
            <person name="Salzberg S.L."/>
            <person name="Silva J.C."/>
            <person name="Haas B.J."/>
            <person name="Majoros W.H."/>
            <person name="Farzad M."/>
            <person name="Carlton J.M."/>
            <person name="Smith R.K. Jr."/>
            <person name="Garg J."/>
            <person name="Pearlman R.E."/>
            <person name="Karrer K.M."/>
            <person name="Sun L."/>
            <person name="Manning G."/>
            <person name="Elde N.C."/>
            <person name="Turkewitz A.P."/>
            <person name="Asai D.J."/>
            <person name="Wilkes D.E."/>
            <person name="Wang Y."/>
            <person name="Cai H."/>
            <person name="Collins K."/>
            <person name="Stewart B.A."/>
            <person name="Lee S.R."/>
            <person name="Wilamowska K."/>
            <person name="Weinberg Z."/>
            <person name="Ruzzo W.L."/>
            <person name="Wloga D."/>
            <person name="Gaertig J."/>
            <person name="Frankel J."/>
            <person name="Tsao C.-C."/>
            <person name="Gorovsky M.A."/>
            <person name="Keeling P.J."/>
            <person name="Waller R.F."/>
            <person name="Patron N.J."/>
            <person name="Cherry J.M."/>
            <person name="Stover N.A."/>
            <person name="Krieger C.J."/>
            <person name="del Toro C."/>
            <person name="Ryder H.F."/>
            <person name="Williamson S.C."/>
            <person name="Barbeau R.A."/>
            <person name="Hamilton E.P."/>
            <person name="Orias E."/>
        </authorList>
    </citation>
    <scope>NUCLEOTIDE SEQUENCE [LARGE SCALE GENOMIC DNA]</scope>
    <source>
        <strain evidence="4">SB210</strain>
    </source>
</reference>
<accession>I7MGI1</accession>
<dbReference type="GeneID" id="7846922"/>
<evidence type="ECO:0000256" key="2">
    <source>
        <dbReference type="SAM" id="SignalP"/>
    </source>
</evidence>
<dbReference type="OrthoDB" id="299304at2759"/>
<sequence>MKYFKKIKLGLILLNSILVLAQASLTNLPSLLYQTSYSSQYEDISITEKQTVKISPVGSSLEYIKLNLTENNFQIPFCQTFDRHINLETFSQLQIQLPTFDNNGFAIAQVAFTQSWATLNPVSAFNNANIAHLDSNQTLRFIKIDPVSNTTTVVGKYRLEKLYLPDGVFPFNNVQMVQVGNYLLMAIEGLSNRINFIYIYNNQTYFYPKSLSNIVMNTDNGSLQEMQAVQIDNGDFVLFVLQDLSMSAFYLNSNFTTIKPLTVPSITQGQPQKQYGDLRIWYDTYKKQINIYILCEINGIFKYFYQYVGALAASVQIDTSFYIKVINAKLFNTYKDRQFFVTTSSDLYETREYEMVIGGSGTYYLNRVHQVDHKIRDIIVNDYYFILLGSNSNTITWHSVHPSLIYDMTKMQSYFLLLGLQGGSILQIFNSTSNQTDSYFVGIQKFHIYVTKLVPSSAYVVCSPSQNDYDTTGDHKIKLGFIYQSWQYYNSYNLTQFFMERDLIINKVYADKLTAGVIAAIVISVLVVVLGIIICICIKIKRQRAYKYTLQKELDTLKNSKITHHHPLKQEMVTANDQSPNNMIQRQGSHLPLAATQSQFSQKNSNLVRKESNVQQQNQEQIAEDVQIIKFDEDDE</sequence>
<dbReference type="InParanoid" id="I7MGI1"/>
<feature type="transmembrane region" description="Helical" evidence="1">
    <location>
        <begin position="513"/>
        <end position="538"/>
    </location>
</feature>
<dbReference type="Proteomes" id="UP000009168">
    <property type="component" value="Unassembled WGS sequence"/>
</dbReference>
<keyword evidence="4" id="KW-1185">Reference proteome</keyword>
<feature type="signal peptide" evidence="2">
    <location>
        <begin position="1"/>
        <end position="23"/>
    </location>
</feature>
<dbReference type="RefSeq" id="XP_001032850.1">
    <property type="nucleotide sequence ID" value="XM_001032850.1"/>
</dbReference>
<dbReference type="AlphaFoldDB" id="I7MGI1"/>
<organism evidence="3 4">
    <name type="scientific">Tetrahymena thermophila (strain SB210)</name>
    <dbReference type="NCBI Taxonomy" id="312017"/>
    <lineage>
        <taxon>Eukaryota</taxon>
        <taxon>Sar</taxon>
        <taxon>Alveolata</taxon>
        <taxon>Ciliophora</taxon>
        <taxon>Intramacronucleata</taxon>
        <taxon>Oligohymenophorea</taxon>
        <taxon>Hymenostomatida</taxon>
        <taxon>Tetrahymenina</taxon>
        <taxon>Tetrahymenidae</taxon>
        <taxon>Tetrahymena</taxon>
    </lineage>
</organism>
<evidence type="ECO:0000313" key="4">
    <source>
        <dbReference type="Proteomes" id="UP000009168"/>
    </source>
</evidence>